<dbReference type="AlphaFoldDB" id="A0A1G9AIH2"/>
<evidence type="ECO:0000313" key="1">
    <source>
        <dbReference type="EMBL" id="SDK27176.1"/>
    </source>
</evidence>
<dbReference type="Gene3D" id="2.20.110.10">
    <property type="entry name" value="Histone H3 K4-specific methyltransferase SET7/9 N-terminal domain"/>
    <property type="match status" value="1"/>
</dbReference>
<dbReference type="STRING" id="1128970.SAMN04487935_2918"/>
<dbReference type="EMBL" id="FNEZ01000005">
    <property type="protein sequence ID" value="SDK27176.1"/>
    <property type="molecule type" value="Genomic_DNA"/>
</dbReference>
<dbReference type="SUPFAM" id="SSF82185">
    <property type="entry name" value="Histone H3 K4-specific methyltransferase SET7/9 N-terminal domain"/>
    <property type="match status" value="1"/>
</dbReference>
<protein>
    <recommendedName>
        <fullName evidence="3">MORN repeat variant</fullName>
    </recommendedName>
</protein>
<evidence type="ECO:0008006" key="3">
    <source>
        <dbReference type="Google" id="ProtNLM"/>
    </source>
</evidence>
<name>A0A1G9AIH2_9FLAO</name>
<dbReference type="OrthoDB" id="1467310at2"/>
<dbReference type="Proteomes" id="UP000199580">
    <property type="component" value="Unassembled WGS sequence"/>
</dbReference>
<reference evidence="1 2" key="1">
    <citation type="submission" date="2016-10" db="EMBL/GenBank/DDBJ databases">
        <authorList>
            <person name="de Groot N.N."/>
        </authorList>
    </citation>
    <scope>NUCLEOTIDE SEQUENCE [LARGE SCALE GENOMIC DNA]</scope>
    <source>
        <strain evidence="1 2">CGMCC 1.10076</strain>
    </source>
</reference>
<gene>
    <name evidence="1" type="ORF">SAMN04487935_2918</name>
</gene>
<dbReference type="RefSeq" id="WP_091397102.1">
    <property type="nucleotide sequence ID" value="NZ_BKAI01000007.1"/>
</dbReference>
<proteinExistence type="predicted"/>
<organism evidence="1 2">
    <name type="scientific">Flavobacterium noncentrifugens</name>
    <dbReference type="NCBI Taxonomy" id="1128970"/>
    <lineage>
        <taxon>Bacteria</taxon>
        <taxon>Pseudomonadati</taxon>
        <taxon>Bacteroidota</taxon>
        <taxon>Flavobacteriia</taxon>
        <taxon>Flavobacteriales</taxon>
        <taxon>Flavobacteriaceae</taxon>
        <taxon>Flavobacterium</taxon>
    </lineage>
</organism>
<keyword evidence="2" id="KW-1185">Reference proteome</keyword>
<accession>A0A1G9AIH2</accession>
<evidence type="ECO:0000313" key="2">
    <source>
        <dbReference type="Proteomes" id="UP000199580"/>
    </source>
</evidence>
<sequence length="116" mass="13065">MKKFMIIGTLLVTGMIAAQNIQQPKLEAFGELVKATYYFDNGQVQQTGFFKDGKLEGQWVAYDAVGNKKSVGEYNKGIKTGKWLFWSNADLTEVNYSSNAVESVKNWKQESLANRN</sequence>